<feature type="compositionally biased region" description="Basic and acidic residues" evidence="1">
    <location>
        <begin position="39"/>
        <end position="55"/>
    </location>
</feature>
<dbReference type="AlphaFoldDB" id="A0A9P8I5C7"/>
<dbReference type="Gene3D" id="3.10.20.90">
    <property type="entry name" value="Phosphatidylinositol 3-kinase Catalytic Subunit, Chain A, domain 1"/>
    <property type="match status" value="1"/>
</dbReference>
<comment type="caution">
    <text evidence="3">The sequence shown here is derived from an EMBL/GenBank/DDBJ whole genome shotgun (WGS) entry which is preliminary data.</text>
</comment>
<protein>
    <recommendedName>
        <fullName evidence="2">Rad60/SUMO-like domain-containing protein</fullName>
    </recommendedName>
</protein>
<proteinExistence type="predicted"/>
<dbReference type="InterPro" id="IPR029071">
    <property type="entry name" value="Ubiquitin-like_domsf"/>
</dbReference>
<feature type="region of interest" description="Disordered" evidence="1">
    <location>
        <begin position="232"/>
        <end position="262"/>
    </location>
</feature>
<evidence type="ECO:0000313" key="4">
    <source>
        <dbReference type="Proteomes" id="UP000698800"/>
    </source>
</evidence>
<reference evidence="3" key="1">
    <citation type="submission" date="2021-03" db="EMBL/GenBank/DDBJ databases">
        <title>Comparative genomics and phylogenomic investigation of the class Geoglossomycetes provide insights into ecological specialization and systematics.</title>
        <authorList>
            <person name="Melie T."/>
            <person name="Pirro S."/>
            <person name="Miller A.N."/>
            <person name="Quandt A."/>
        </authorList>
    </citation>
    <scope>NUCLEOTIDE SEQUENCE</scope>
    <source>
        <strain evidence="3">GBOQ0MN5Z8</strain>
    </source>
</reference>
<name>A0A9P8I5C7_9PEZI</name>
<feature type="compositionally biased region" description="Polar residues" evidence="1">
    <location>
        <begin position="146"/>
        <end position="165"/>
    </location>
</feature>
<sequence length="475" mass="53141">MTNNPTEKTMPGAVSKRSLFKKPAWSKTQTAVDPVDFFSRSKEVYSDIVAEEERQRQKKFERRAKTDRKSYGSNASRKRVNAGSEDNSSSEDDDEDDSEDNMLKQRRVKPIPLSDSDDEYSRAPPPPVDDDDDNDDGKEFPKSLSRKIQNIVSTKRVNQSASRQPPQEPILLSDDEDNNHIDQHSAQTPKPSFAENTRVDQKSTEHSIQISDGEEEFPELARKARERARLKHIETEKATPEPSSPNAGIHKRPNSAQPQPSLVPLDPIVQIFISSRIPNTQPLIVNRRIGQRLRDVRLTWCDRQGNAVDRAAVLLTWRGKRVFDVTTCKSLGISADADGNVIWKGYEGGFGGDNRVHMEAMTEEILRDSRKGGNSGSGYSAGGVELAAKESEVEETSKAKDSVRLFLKSKGYPDFKLIVNPTTTIARVISAFRSHNKIDIDKGVSLQFDGDKLDPELTIADTELGDLDHVDVYVR</sequence>
<keyword evidence="4" id="KW-1185">Reference proteome</keyword>
<dbReference type="EMBL" id="JAGHQL010000031">
    <property type="protein sequence ID" value="KAH0543502.1"/>
    <property type="molecule type" value="Genomic_DNA"/>
</dbReference>
<gene>
    <name evidence="3" type="ORF">FGG08_002170</name>
</gene>
<organism evidence="3 4">
    <name type="scientific">Glutinoglossum americanum</name>
    <dbReference type="NCBI Taxonomy" id="1670608"/>
    <lineage>
        <taxon>Eukaryota</taxon>
        <taxon>Fungi</taxon>
        <taxon>Dikarya</taxon>
        <taxon>Ascomycota</taxon>
        <taxon>Pezizomycotina</taxon>
        <taxon>Geoglossomycetes</taxon>
        <taxon>Geoglossales</taxon>
        <taxon>Geoglossaceae</taxon>
        <taxon>Glutinoglossum</taxon>
    </lineage>
</organism>
<evidence type="ECO:0000259" key="2">
    <source>
        <dbReference type="Pfam" id="PF11976"/>
    </source>
</evidence>
<feature type="compositionally biased region" description="Acidic residues" evidence="1">
    <location>
        <begin position="88"/>
        <end position="100"/>
    </location>
</feature>
<accession>A0A9P8I5C7</accession>
<feature type="domain" description="Rad60/SUMO-like" evidence="2">
    <location>
        <begin position="404"/>
        <end position="474"/>
    </location>
</feature>
<dbReference type="InterPro" id="IPR022617">
    <property type="entry name" value="Rad60/SUMO-like_dom"/>
</dbReference>
<dbReference type="CDD" id="cd17080">
    <property type="entry name" value="Ubl_SLD2_Esc2_like"/>
    <property type="match status" value="1"/>
</dbReference>
<evidence type="ECO:0000313" key="3">
    <source>
        <dbReference type="EMBL" id="KAH0543502.1"/>
    </source>
</evidence>
<evidence type="ECO:0000256" key="1">
    <source>
        <dbReference type="SAM" id="MobiDB-lite"/>
    </source>
</evidence>
<dbReference type="SUPFAM" id="SSF54236">
    <property type="entry name" value="Ubiquitin-like"/>
    <property type="match status" value="1"/>
</dbReference>
<dbReference type="OrthoDB" id="3365399at2759"/>
<dbReference type="Pfam" id="PF11976">
    <property type="entry name" value="Rad60-SLD"/>
    <property type="match status" value="1"/>
</dbReference>
<feature type="region of interest" description="Disordered" evidence="1">
    <location>
        <begin position="1"/>
        <end position="218"/>
    </location>
</feature>
<dbReference type="Proteomes" id="UP000698800">
    <property type="component" value="Unassembled WGS sequence"/>
</dbReference>